<evidence type="ECO:0000259" key="9">
    <source>
        <dbReference type="Pfam" id="PF23769"/>
    </source>
</evidence>
<dbReference type="HOGENOM" id="CLU_348179_0_0_1"/>
<dbReference type="GO" id="GO:0034455">
    <property type="term" value="C:t-UTP complex"/>
    <property type="evidence" value="ECO:0007669"/>
    <property type="project" value="EnsemblFungi"/>
</dbReference>
<keyword evidence="3" id="KW-0698">rRNA processing</keyword>
<dbReference type="OMA" id="KWHIDSV"/>
<dbReference type="KEGG" id="vpo:Kpol_1072p46"/>
<dbReference type="Pfam" id="PF23769">
    <property type="entry name" value="Beta-prop_WDR75_2nd"/>
    <property type="match status" value="1"/>
</dbReference>
<accession>A7TKR4</accession>
<dbReference type="InParanoid" id="A7TKR4"/>
<keyword evidence="6" id="KW-0804">Transcription</keyword>
<evidence type="ECO:0000256" key="5">
    <source>
        <dbReference type="ARBA" id="ARBA00022737"/>
    </source>
</evidence>
<keyword evidence="7" id="KW-0539">Nucleus</keyword>
<feature type="domain" description="WD repeat-containing protein 75 second beta-propeller" evidence="9">
    <location>
        <begin position="486"/>
        <end position="639"/>
    </location>
</feature>
<dbReference type="OrthoDB" id="4096at2759"/>
<dbReference type="GO" id="GO:0034511">
    <property type="term" value="F:U3 snoRNA binding"/>
    <property type="evidence" value="ECO:0007669"/>
    <property type="project" value="EnsemblFungi"/>
</dbReference>
<dbReference type="eggNOG" id="KOG1963">
    <property type="taxonomic scope" value="Eukaryota"/>
</dbReference>
<dbReference type="PROSITE" id="PS50294">
    <property type="entry name" value="WD_REPEATS_REGION"/>
    <property type="match status" value="1"/>
</dbReference>
<organism evidence="11">
    <name type="scientific">Vanderwaltozyma polyspora (strain ATCC 22028 / DSM 70294 / BCRC 21397 / CBS 2163 / NBRC 10782 / NRRL Y-8283 / UCD 57-17)</name>
    <name type="common">Kluyveromyces polysporus</name>
    <dbReference type="NCBI Taxonomy" id="436907"/>
    <lineage>
        <taxon>Eukaryota</taxon>
        <taxon>Fungi</taxon>
        <taxon>Dikarya</taxon>
        <taxon>Ascomycota</taxon>
        <taxon>Saccharomycotina</taxon>
        <taxon>Saccharomycetes</taxon>
        <taxon>Saccharomycetales</taxon>
        <taxon>Saccharomycetaceae</taxon>
        <taxon>Vanderwaltozyma</taxon>
    </lineage>
</organism>
<dbReference type="InterPro" id="IPR001680">
    <property type="entry name" value="WD40_rpt"/>
</dbReference>
<dbReference type="GO" id="GO:0045943">
    <property type="term" value="P:positive regulation of transcription by RNA polymerase I"/>
    <property type="evidence" value="ECO:0007669"/>
    <property type="project" value="EnsemblFungi"/>
</dbReference>
<dbReference type="PANTHER" id="PTHR44215:SF1">
    <property type="entry name" value="WD REPEAT-CONTAINING PROTEIN 75"/>
    <property type="match status" value="1"/>
</dbReference>
<comment type="subcellular location">
    <subcellularLocation>
        <location evidence="1">Nucleus</location>
        <location evidence="1">Nucleolus</location>
    </subcellularLocation>
</comment>
<dbReference type="PhylomeDB" id="A7TKR4"/>
<evidence type="ECO:0000313" key="10">
    <source>
        <dbReference type="EMBL" id="EDO17176.1"/>
    </source>
</evidence>
<dbReference type="STRING" id="436907.A7TKR4"/>
<evidence type="ECO:0000256" key="2">
    <source>
        <dbReference type="ARBA" id="ARBA00022517"/>
    </source>
</evidence>
<gene>
    <name evidence="10" type="ORF">Kpol_1072p46</name>
</gene>
<keyword evidence="11" id="KW-1185">Reference proteome</keyword>
<evidence type="ECO:0000313" key="11">
    <source>
        <dbReference type="Proteomes" id="UP000000267"/>
    </source>
</evidence>
<dbReference type="SMART" id="SM00320">
    <property type="entry name" value="WD40"/>
    <property type="match status" value="3"/>
</dbReference>
<dbReference type="GO" id="GO:2000234">
    <property type="term" value="P:positive regulation of rRNA processing"/>
    <property type="evidence" value="ECO:0007669"/>
    <property type="project" value="TreeGrafter"/>
</dbReference>
<dbReference type="FunCoup" id="A7TKR4">
    <property type="interactions" value="479"/>
</dbReference>
<reference evidence="10 11" key="1">
    <citation type="journal article" date="2007" name="Proc. Natl. Acad. Sci. U.S.A.">
        <title>Independent sorting-out of thousands of duplicated gene pairs in two yeast species descended from a whole-genome duplication.</title>
        <authorList>
            <person name="Scannell D.R."/>
            <person name="Frank A.C."/>
            <person name="Conant G.C."/>
            <person name="Byrne K.P."/>
            <person name="Woolfit M."/>
            <person name="Wolfe K.H."/>
        </authorList>
    </citation>
    <scope>NUCLEOTIDE SEQUENCE [LARGE SCALE GENOMIC DNA]</scope>
    <source>
        <strain evidence="11">ATCC 22028 / DSM 70294 / BCRC 21397 / CBS 2163 / NBRC 10782 / NRRL Y-8283 / UCD 57-17</strain>
    </source>
</reference>
<dbReference type="PANTHER" id="PTHR44215">
    <property type="entry name" value="WD REPEAT-CONTAINING PROTEIN 75"/>
    <property type="match status" value="1"/>
</dbReference>
<dbReference type="SUPFAM" id="SSF82171">
    <property type="entry name" value="DPP6 N-terminal domain-like"/>
    <property type="match status" value="1"/>
</dbReference>
<dbReference type="GeneID" id="5545375"/>
<dbReference type="GO" id="GO:0033553">
    <property type="term" value="C:rDNA heterochromatin"/>
    <property type="evidence" value="ECO:0007669"/>
    <property type="project" value="EnsemblFungi"/>
</dbReference>
<evidence type="ECO:0000256" key="4">
    <source>
        <dbReference type="ARBA" id="ARBA00022574"/>
    </source>
</evidence>
<keyword evidence="4 8" id="KW-0853">WD repeat</keyword>
<sequence>MTQSSAVNQQYKLSVVSGGKPILPRYANSSSLNKSVTCLTHDLLNYIVPFNNQLKIYSIETRQCIKTIKFANSDLLMSIFSDDDTFVTDIKLGNIVDTSNGNAIDVNDKDITIFTNHGYIVVLQYKGKLLENPLNFKLDLNDGEFVSKIFQDEETGATKVLTTKQSDIKSSLFTYNLYSLSFNDNKLQSKLDRSFENTILSTWSTNDKFLALLHESEGKKQLSIASVFDVLEEVKSFPVSSILSATTSTGSANSRYVTSMAIDNTNSQLALGFASGVITIVDVSDLKTRLLKWHIDSVLSLAFTKDGSYLLSGGWEKVVIFWQLSTNLQQFLPRLNGVMIDCQSIGNDKYYSLALQMSENRSNSDFQLLLLNAADLKSSLSINGPLPVFNSTIKDSVQLLSAVSTRTSTNISKASMSKKKQKKKLLKSKRQDYTTCIEIHPTSKHLVFPHMSAIQTYDFYRNEQIAYQYLTSGINNSMGKVRFELNIRDPEVVDVKFTKNGKWMITSEIEYPPADLLSSKDLIYHLKFWYKNDQDSDWALKTKVINPHGLNVPITKIISCPYSVNNSEGCITADNNGGLKYWSYEDHEKNWCLTKISLPNFNHFSNSVSLDWSQDGSLVFHGFDDKLTILDFDTFRKFETSDNDKIPNEYTLDTEIQTIKLVNSSNIIIATQTTLCSLNLLMGKIINSFDIYPFVKGIYKNGHLDRLISCDEKSGKIAIVINRQVKDESGNPTLKHKAQIIAFNSDLSNRLGTFVHNEYVSWIGWNHDTDFIFLDTESRLGIVGTTVNTEMLDEVNTTSVFEGSTNRDTFASELKKLSDSKSTNDDEMEDINLEFINGNTNDKTINMNSFTSMFENVQNVQMYTLFDRVMKVIT</sequence>
<dbReference type="InterPro" id="IPR015943">
    <property type="entry name" value="WD40/YVTN_repeat-like_dom_sf"/>
</dbReference>
<evidence type="ECO:0000256" key="6">
    <source>
        <dbReference type="ARBA" id="ARBA00023163"/>
    </source>
</evidence>
<evidence type="ECO:0000256" key="1">
    <source>
        <dbReference type="ARBA" id="ARBA00004604"/>
    </source>
</evidence>
<dbReference type="AlphaFoldDB" id="A7TKR4"/>
<dbReference type="RefSeq" id="XP_001645034.1">
    <property type="nucleotide sequence ID" value="XM_001644984.1"/>
</dbReference>
<dbReference type="GO" id="GO:0005777">
    <property type="term" value="C:peroxisome"/>
    <property type="evidence" value="ECO:0007669"/>
    <property type="project" value="EnsemblFungi"/>
</dbReference>
<evidence type="ECO:0000256" key="7">
    <source>
        <dbReference type="ARBA" id="ARBA00023242"/>
    </source>
</evidence>
<evidence type="ECO:0000256" key="3">
    <source>
        <dbReference type="ARBA" id="ARBA00022552"/>
    </source>
</evidence>
<dbReference type="GO" id="GO:0032040">
    <property type="term" value="C:small-subunit processome"/>
    <property type="evidence" value="ECO:0007669"/>
    <property type="project" value="EnsemblFungi"/>
</dbReference>
<dbReference type="Gene3D" id="2.130.10.10">
    <property type="entry name" value="YVTN repeat-like/Quinoprotein amine dehydrogenase"/>
    <property type="match status" value="2"/>
</dbReference>
<proteinExistence type="predicted"/>
<name>A7TKR4_VANPO</name>
<feature type="repeat" description="WD" evidence="8">
    <location>
        <begin position="291"/>
        <end position="326"/>
    </location>
</feature>
<keyword evidence="5" id="KW-0677">Repeat</keyword>
<dbReference type="InterPro" id="IPR057644">
    <property type="entry name" value="Beta-prop_WDR75_2nd"/>
</dbReference>
<evidence type="ECO:0000256" key="8">
    <source>
        <dbReference type="PROSITE-ProRule" id="PRU00221"/>
    </source>
</evidence>
<dbReference type="InterPro" id="IPR053826">
    <property type="entry name" value="WDR75"/>
</dbReference>
<protein>
    <recommendedName>
        <fullName evidence="9">WD repeat-containing protein 75 second beta-propeller domain-containing protein</fullName>
    </recommendedName>
</protein>
<keyword evidence="2" id="KW-0690">Ribosome biogenesis</keyword>
<dbReference type="PROSITE" id="PS50082">
    <property type="entry name" value="WD_REPEATS_2"/>
    <property type="match status" value="1"/>
</dbReference>
<dbReference type="EMBL" id="DS480409">
    <property type="protein sequence ID" value="EDO17176.1"/>
    <property type="molecule type" value="Genomic_DNA"/>
</dbReference>
<dbReference type="Proteomes" id="UP000000267">
    <property type="component" value="Unassembled WGS sequence"/>
</dbReference>
<dbReference type="GO" id="GO:0000462">
    <property type="term" value="P:maturation of SSU-rRNA from tricistronic rRNA transcript (SSU-rRNA, 5.8S rRNA, LSU-rRNA)"/>
    <property type="evidence" value="ECO:0007669"/>
    <property type="project" value="EnsemblFungi"/>
</dbReference>
<dbReference type="Pfam" id="PF00400">
    <property type="entry name" value="WD40"/>
    <property type="match status" value="1"/>
</dbReference>